<evidence type="ECO:0008006" key="3">
    <source>
        <dbReference type="Google" id="ProtNLM"/>
    </source>
</evidence>
<dbReference type="Pfam" id="PF13646">
    <property type="entry name" value="HEAT_2"/>
    <property type="match status" value="1"/>
</dbReference>
<evidence type="ECO:0000256" key="1">
    <source>
        <dbReference type="ARBA" id="ARBA00045876"/>
    </source>
</evidence>
<dbReference type="PANTHER" id="PTHR12697:SF5">
    <property type="entry name" value="DEOXYHYPUSINE HYDROXYLASE"/>
    <property type="match status" value="1"/>
</dbReference>
<accession>X1I4B9</accession>
<feature type="non-terminal residue" evidence="2">
    <location>
        <position position="297"/>
    </location>
</feature>
<dbReference type="PROSITE" id="PS50077">
    <property type="entry name" value="HEAT_REPEAT"/>
    <property type="match status" value="1"/>
</dbReference>
<comment type="function">
    <text evidence="1">Catalyzes the hydroxylation of the N(6)-(4-aminobutyl)-L-lysine intermediate produced by deoxyhypusine synthase/DHPS on a critical lysine of the eukaryotic translation initiation factor 5A/eIF-5A. This is the second step of the post-translational modification of that lysine into an unusual amino acid residue named hypusine. Hypusination is unique to mature eIF-5A factor and is essential for its function.</text>
</comment>
<dbReference type="GO" id="GO:0016491">
    <property type="term" value="F:oxidoreductase activity"/>
    <property type="evidence" value="ECO:0007669"/>
    <property type="project" value="TreeGrafter"/>
</dbReference>
<evidence type="ECO:0000313" key="2">
    <source>
        <dbReference type="EMBL" id="GAH60939.1"/>
    </source>
</evidence>
<dbReference type="InterPro" id="IPR016024">
    <property type="entry name" value="ARM-type_fold"/>
</dbReference>
<reference evidence="2" key="1">
    <citation type="journal article" date="2014" name="Front. Microbiol.">
        <title>High frequency of phylogenetically diverse reductive dehalogenase-homologous genes in deep subseafloor sedimentary metagenomes.</title>
        <authorList>
            <person name="Kawai M."/>
            <person name="Futagami T."/>
            <person name="Toyoda A."/>
            <person name="Takaki Y."/>
            <person name="Nishi S."/>
            <person name="Hori S."/>
            <person name="Arai W."/>
            <person name="Tsubouchi T."/>
            <person name="Morono Y."/>
            <person name="Uchiyama I."/>
            <person name="Ito T."/>
            <person name="Fujiyama A."/>
            <person name="Inagaki F."/>
            <person name="Takami H."/>
        </authorList>
    </citation>
    <scope>NUCLEOTIDE SEQUENCE</scope>
    <source>
        <strain evidence="2">Expedition CK06-06</strain>
    </source>
</reference>
<organism evidence="2">
    <name type="scientific">marine sediment metagenome</name>
    <dbReference type="NCBI Taxonomy" id="412755"/>
    <lineage>
        <taxon>unclassified sequences</taxon>
        <taxon>metagenomes</taxon>
        <taxon>ecological metagenomes</taxon>
    </lineage>
</organism>
<gene>
    <name evidence="2" type="ORF">S03H2_29094</name>
</gene>
<protein>
    <recommendedName>
        <fullName evidence="3">Clathrin/coatomer adaptor adaptin-like N-terminal domain-containing protein</fullName>
    </recommendedName>
</protein>
<comment type="caution">
    <text evidence="2">The sequence shown here is derived from an EMBL/GenBank/DDBJ whole genome shotgun (WGS) entry which is preliminary data.</text>
</comment>
<dbReference type="EMBL" id="BARU01017548">
    <property type="protein sequence ID" value="GAH60939.1"/>
    <property type="molecule type" value="Genomic_DNA"/>
</dbReference>
<proteinExistence type="predicted"/>
<dbReference type="AlphaFoldDB" id="X1I4B9"/>
<dbReference type="SUPFAM" id="SSF48371">
    <property type="entry name" value="ARM repeat"/>
    <property type="match status" value="1"/>
</dbReference>
<name>X1I4B9_9ZZZZ</name>
<dbReference type="PANTHER" id="PTHR12697">
    <property type="entry name" value="PBS LYASE HEAT-LIKE PROTEIN"/>
    <property type="match status" value="1"/>
</dbReference>
<sequence length="297" mass="33782">MITIPDSAKFITKGIITKTIINIVKENPKLFIPKLLVNLNSDLEHIKLTSINSLSELAEDYIDLISIDPFINILKTEGNKQFKTEASKIISIIAIRKPNYVKPLISVFLNTIIAQEKSVKITLSKSLINIAKKSPEIIPIDPIINLLKDKEPFVRESAANVLFYIGHKVPDKAANALIDSISDDEWVVRDAVIKSLGNLIKDIKNYDIILNQLIKMLDDDQKWVRRSSMEILTEIPNISPKLIPFNKISKNLRDNDERVRESSIKLIKIYSLEDLDEIFPYIVDLLNDPSDSVREKL</sequence>
<dbReference type="InterPro" id="IPR011989">
    <property type="entry name" value="ARM-like"/>
</dbReference>
<dbReference type="Gene3D" id="1.25.10.10">
    <property type="entry name" value="Leucine-rich Repeat Variant"/>
    <property type="match status" value="2"/>
</dbReference>
<dbReference type="InterPro" id="IPR021133">
    <property type="entry name" value="HEAT_type_2"/>
</dbReference>